<keyword evidence="3" id="KW-1185">Reference proteome</keyword>
<dbReference type="AlphaFoldDB" id="A0A6H5I306"/>
<feature type="compositionally biased region" description="Basic residues" evidence="1">
    <location>
        <begin position="137"/>
        <end position="149"/>
    </location>
</feature>
<organism evidence="2 3">
    <name type="scientific">Trichogramma brassicae</name>
    <dbReference type="NCBI Taxonomy" id="86971"/>
    <lineage>
        <taxon>Eukaryota</taxon>
        <taxon>Metazoa</taxon>
        <taxon>Ecdysozoa</taxon>
        <taxon>Arthropoda</taxon>
        <taxon>Hexapoda</taxon>
        <taxon>Insecta</taxon>
        <taxon>Pterygota</taxon>
        <taxon>Neoptera</taxon>
        <taxon>Endopterygota</taxon>
        <taxon>Hymenoptera</taxon>
        <taxon>Apocrita</taxon>
        <taxon>Proctotrupomorpha</taxon>
        <taxon>Chalcidoidea</taxon>
        <taxon>Trichogrammatidae</taxon>
        <taxon>Trichogramma</taxon>
    </lineage>
</organism>
<sequence length="149" mass="16668">MAVACFLRSSNDDKAVYLIERPQTCTRLCNSTSRQDCVRCGSEHYVGHCDAFASMNSAERREPRHATASMLQLLATRSRSPRVSITFDVQTCGATSHHTLLHEGSRKRAASSHEPGPPAKTRSTSLRHSRTLPQGAWHRRRAVRQSRPD</sequence>
<protein>
    <submittedName>
        <fullName evidence="2">Uncharacterized protein</fullName>
    </submittedName>
</protein>
<evidence type="ECO:0000256" key="1">
    <source>
        <dbReference type="SAM" id="MobiDB-lite"/>
    </source>
</evidence>
<proteinExistence type="predicted"/>
<name>A0A6H5I306_9HYME</name>
<evidence type="ECO:0000313" key="3">
    <source>
        <dbReference type="Proteomes" id="UP000479190"/>
    </source>
</evidence>
<dbReference type="EMBL" id="CADCXV010000538">
    <property type="protein sequence ID" value="CAB0030752.1"/>
    <property type="molecule type" value="Genomic_DNA"/>
</dbReference>
<reference evidence="2 3" key="1">
    <citation type="submission" date="2020-02" db="EMBL/GenBank/DDBJ databases">
        <authorList>
            <person name="Ferguson B K."/>
        </authorList>
    </citation>
    <scope>NUCLEOTIDE SEQUENCE [LARGE SCALE GENOMIC DNA]</scope>
</reference>
<evidence type="ECO:0000313" key="2">
    <source>
        <dbReference type="EMBL" id="CAB0030752.1"/>
    </source>
</evidence>
<accession>A0A6H5I306</accession>
<feature type="region of interest" description="Disordered" evidence="1">
    <location>
        <begin position="98"/>
        <end position="149"/>
    </location>
</feature>
<gene>
    <name evidence="2" type="ORF">TBRA_LOCUS2744</name>
</gene>
<dbReference type="Proteomes" id="UP000479190">
    <property type="component" value="Unassembled WGS sequence"/>
</dbReference>